<evidence type="ECO:0000313" key="2">
    <source>
        <dbReference type="Proteomes" id="UP000041254"/>
    </source>
</evidence>
<sequence>MVKEILDTASLSFVNTSDTCRYIEGEQYVMHEDVYDINGGCNKSITKVSIVCCAPRCRDGNKSARMCADHNSTKWKTTTDNPLLASVLEFTANKHTGKKNFVCAKCMLDAFDQQLSIIKRARVEYGWCVWTPDNHKSIVAALDGTQMQAEERP</sequence>
<protein>
    <submittedName>
        <fullName evidence="1">Uncharacterized protein</fullName>
    </submittedName>
</protein>
<proteinExistence type="predicted"/>
<dbReference type="InParanoid" id="A0A0G4H2K9"/>
<organism evidence="1 2">
    <name type="scientific">Vitrella brassicaformis (strain CCMP3155)</name>
    <dbReference type="NCBI Taxonomy" id="1169540"/>
    <lineage>
        <taxon>Eukaryota</taxon>
        <taxon>Sar</taxon>
        <taxon>Alveolata</taxon>
        <taxon>Colpodellida</taxon>
        <taxon>Vitrellaceae</taxon>
        <taxon>Vitrella</taxon>
    </lineage>
</organism>
<evidence type="ECO:0000313" key="1">
    <source>
        <dbReference type="EMBL" id="CEM37714.1"/>
    </source>
</evidence>
<dbReference type="PhylomeDB" id="A0A0G4H2K9"/>
<gene>
    <name evidence="1" type="ORF">Vbra_19</name>
</gene>
<dbReference type="EMBL" id="CDMY01000952">
    <property type="protein sequence ID" value="CEM37714.1"/>
    <property type="molecule type" value="Genomic_DNA"/>
</dbReference>
<name>A0A0G4H2K9_VITBC</name>
<dbReference type="Proteomes" id="UP000041254">
    <property type="component" value="Unassembled WGS sequence"/>
</dbReference>
<keyword evidence="2" id="KW-1185">Reference proteome</keyword>
<accession>A0A0G4H2K9</accession>
<dbReference type="AlphaFoldDB" id="A0A0G4H2K9"/>
<dbReference type="VEuPathDB" id="CryptoDB:Vbra_19"/>
<reference evidence="1 2" key="1">
    <citation type="submission" date="2014-11" db="EMBL/GenBank/DDBJ databases">
        <authorList>
            <person name="Zhu J."/>
            <person name="Qi W."/>
            <person name="Song R."/>
        </authorList>
    </citation>
    <scope>NUCLEOTIDE SEQUENCE [LARGE SCALE GENOMIC DNA]</scope>
</reference>